<dbReference type="Gene3D" id="2.60.40.290">
    <property type="match status" value="1"/>
</dbReference>
<sequence>MKKIMMMAFGWLIVQSAYGFDYQTFAEKAKVTFGVTSNFQPAGKFKAYLNIDNTSGQSLASGEAQWRIYLHFVRRVTAIDSDEFTLERVQGDLYRLTPTQAFQGIANGEAKRIEFEALGYISSYSYFMPNAFIVDGNGKSYTFASTAKEDPKDFSATLSRPEQYLRFNSPDPDLYPVATPQSRFEENKGVSASEKVVGIIPSPKEMHLSKGHAKIASDWSLYQSGGLQFSADYLKRELAGLGVVLSEAAEPESEKTIRLLIDDSVTVPEHYELNIKSHQLTIRAADKAGILYGVQSLIKLLPLSAKDSVVSVPAVRIFDEPRYPWRGMHYDLARNFHGKQTILTLVEQMGRYKLNKLHLHLTDDEGWRLEIPDLPELTGVGANRCFDPNENHCLLTQLGSGPKSAREKQYLTRQDYIDIVRYASDRNIEVIPEIDMPGHARAAIVSMKARYRKLLDTAGKKEAERYLLSDPKDQSEYLTVQSYTDNSINVCMESTYHFVEKVMYEVQRMHRDAGSPLRTFHMGGDEVGRGSWEESPVCQALFTDPDSGILGAEDLKPYFVKRVAKLASDRGMAVAGWEDGLMYDKNTPFLRKNLENPSVIANAWDNIWELGVSDRAYLLANAGYQVVLSSATHLYFDHPYESSPDELGYNWATRYTDLEKVFAFRPDDLYANASRTFSGAKIDNLEKLTNKLHVDLERPANILGIQGQLWTETLRTQSSVETMIFPRLIALAERAWHKADWENGAGNDETYREDWTQFLSILVNYDLPKLDQSGVQFYVPPPGLKQKGDSVSLNSGLPKVDYEMSVNGAKHWTPVSENQAKWIPGALYRSRFGGQVSRAVSLTP</sequence>
<dbReference type="Pfam" id="PF03173">
    <property type="entry name" value="CHB_HEX"/>
    <property type="match status" value="1"/>
</dbReference>
<feature type="chain" id="PRO_5046549068" description="beta-N-acetylhexosaminidase" evidence="8">
    <location>
        <begin position="20"/>
        <end position="844"/>
    </location>
</feature>
<dbReference type="Pfam" id="PF03174">
    <property type="entry name" value="CHB_HEX_C"/>
    <property type="match status" value="1"/>
</dbReference>
<comment type="caution">
    <text evidence="10">The sequence shown here is derived from an EMBL/GenBank/DDBJ whole genome shotgun (WGS) entry which is preliminary data.</text>
</comment>
<dbReference type="EMBL" id="JAULRT010000035">
    <property type="protein sequence ID" value="MDO3381678.1"/>
    <property type="molecule type" value="Genomic_DNA"/>
</dbReference>
<comment type="catalytic activity">
    <reaction evidence="1">
        <text>Hydrolysis of terminal non-reducing N-acetyl-D-hexosamine residues in N-acetyl-beta-D-hexosaminides.</text>
        <dbReference type="EC" id="3.2.1.52"/>
    </reaction>
</comment>
<dbReference type="InterPro" id="IPR015882">
    <property type="entry name" value="HEX_bac_N"/>
</dbReference>
<dbReference type="InterPro" id="IPR025705">
    <property type="entry name" value="Beta_hexosaminidase_sua/sub"/>
</dbReference>
<evidence type="ECO:0000256" key="6">
    <source>
        <dbReference type="ARBA" id="ARBA00030512"/>
    </source>
</evidence>
<evidence type="ECO:0000256" key="7">
    <source>
        <dbReference type="ARBA" id="ARBA00033000"/>
    </source>
</evidence>
<evidence type="ECO:0000259" key="9">
    <source>
        <dbReference type="SMART" id="SM01081"/>
    </source>
</evidence>
<dbReference type="InterPro" id="IPR029018">
    <property type="entry name" value="Hex-like_dom2"/>
</dbReference>
<dbReference type="SUPFAM" id="SSF81296">
    <property type="entry name" value="E set domains"/>
    <property type="match status" value="1"/>
</dbReference>
<dbReference type="InterPro" id="IPR014756">
    <property type="entry name" value="Ig_E-set"/>
</dbReference>
<dbReference type="SUPFAM" id="SSF51445">
    <property type="entry name" value="(Trans)glycosidases"/>
    <property type="match status" value="1"/>
</dbReference>
<evidence type="ECO:0000256" key="5">
    <source>
        <dbReference type="ARBA" id="ARBA00023295"/>
    </source>
</evidence>
<dbReference type="PANTHER" id="PTHR22600:SF57">
    <property type="entry name" value="BETA-N-ACETYLHEXOSAMINIDASE"/>
    <property type="match status" value="1"/>
</dbReference>
<dbReference type="InterPro" id="IPR012291">
    <property type="entry name" value="CBM2_carb-bd_dom_sf"/>
</dbReference>
<keyword evidence="5" id="KW-0326">Glycosidase</keyword>
<dbReference type="Pfam" id="PF00728">
    <property type="entry name" value="Glyco_hydro_20"/>
    <property type="match status" value="1"/>
</dbReference>
<keyword evidence="4" id="KW-0378">Hydrolase</keyword>
<dbReference type="InterPro" id="IPR015883">
    <property type="entry name" value="Glyco_hydro_20_cat"/>
</dbReference>
<accession>A0ABT8TCD2</accession>
<dbReference type="PANTHER" id="PTHR22600">
    <property type="entry name" value="BETA-HEXOSAMINIDASE"/>
    <property type="match status" value="1"/>
</dbReference>
<feature type="signal peptide" evidence="8">
    <location>
        <begin position="1"/>
        <end position="19"/>
    </location>
</feature>
<evidence type="ECO:0000313" key="11">
    <source>
        <dbReference type="Proteomes" id="UP001168380"/>
    </source>
</evidence>
<evidence type="ECO:0000256" key="8">
    <source>
        <dbReference type="SAM" id="SignalP"/>
    </source>
</evidence>
<evidence type="ECO:0000256" key="1">
    <source>
        <dbReference type="ARBA" id="ARBA00001231"/>
    </source>
</evidence>
<evidence type="ECO:0000256" key="4">
    <source>
        <dbReference type="ARBA" id="ARBA00022801"/>
    </source>
</evidence>
<protein>
    <recommendedName>
        <fullName evidence="3">beta-N-acetylhexosaminidase</fullName>
        <ecNumber evidence="3">3.2.1.52</ecNumber>
    </recommendedName>
    <alternativeName>
        <fullName evidence="6">Beta-N-acetylhexosaminidase</fullName>
    </alternativeName>
    <alternativeName>
        <fullName evidence="7">N-acetyl-beta-glucosaminidase</fullName>
    </alternativeName>
</protein>
<dbReference type="SMART" id="SM01081">
    <property type="entry name" value="CHB_HEX"/>
    <property type="match status" value="1"/>
</dbReference>
<name>A0ABT8TCD2_9GAMM</name>
<dbReference type="InterPro" id="IPR017853">
    <property type="entry name" value="GH"/>
</dbReference>
<comment type="similarity">
    <text evidence="2">Belongs to the glycosyl hydrolase 20 family.</text>
</comment>
<dbReference type="Pfam" id="PF02838">
    <property type="entry name" value="Glyco_hydro_20b"/>
    <property type="match status" value="1"/>
</dbReference>
<reference evidence="10" key="1">
    <citation type="submission" date="2023-07" db="EMBL/GenBank/DDBJ databases">
        <title>Gilvimarinus algae sp. nov., isolated from the surface of Kelp.</title>
        <authorList>
            <person name="Sun Y.Y."/>
            <person name="Gong Y."/>
            <person name="Du Z.J."/>
        </authorList>
    </citation>
    <scope>NUCLEOTIDE SEQUENCE</scope>
    <source>
        <strain evidence="10">SDUM040014</strain>
    </source>
</reference>
<evidence type="ECO:0000256" key="3">
    <source>
        <dbReference type="ARBA" id="ARBA00012663"/>
    </source>
</evidence>
<dbReference type="CDD" id="cd06569">
    <property type="entry name" value="GH20_Sm-chitobiase-like"/>
    <property type="match status" value="1"/>
</dbReference>
<keyword evidence="8" id="KW-0732">Signal</keyword>
<dbReference type="Proteomes" id="UP001168380">
    <property type="component" value="Unassembled WGS sequence"/>
</dbReference>
<dbReference type="SUPFAM" id="SSF49384">
    <property type="entry name" value="Carbohydrate-binding domain"/>
    <property type="match status" value="1"/>
</dbReference>
<dbReference type="SUPFAM" id="SSF55545">
    <property type="entry name" value="beta-N-acetylhexosaminidase-like domain"/>
    <property type="match status" value="1"/>
</dbReference>
<evidence type="ECO:0000256" key="2">
    <source>
        <dbReference type="ARBA" id="ARBA00006285"/>
    </source>
</evidence>
<dbReference type="Gene3D" id="3.30.379.10">
    <property type="entry name" value="Chitobiase/beta-hexosaminidase domain 2-like"/>
    <property type="match status" value="1"/>
</dbReference>
<dbReference type="InterPro" id="IPR004866">
    <property type="entry name" value="CHB/HEX_N_dom"/>
</dbReference>
<dbReference type="PRINTS" id="PR00738">
    <property type="entry name" value="GLHYDRLASE20"/>
</dbReference>
<keyword evidence="11" id="KW-1185">Reference proteome</keyword>
<gene>
    <name evidence="10" type="ORF">QWI16_05785</name>
</gene>
<organism evidence="10 11">
    <name type="scientific">Gilvimarinus algae</name>
    <dbReference type="NCBI Taxonomy" id="3058037"/>
    <lineage>
        <taxon>Bacteria</taxon>
        <taxon>Pseudomonadati</taxon>
        <taxon>Pseudomonadota</taxon>
        <taxon>Gammaproteobacteria</taxon>
        <taxon>Cellvibrionales</taxon>
        <taxon>Cellvibrionaceae</taxon>
        <taxon>Gilvimarinus</taxon>
    </lineage>
</organism>
<evidence type="ECO:0000313" key="10">
    <source>
        <dbReference type="EMBL" id="MDO3381678.1"/>
    </source>
</evidence>
<dbReference type="InterPro" id="IPR008965">
    <property type="entry name" value="CBM2/CBM3_carb-bd_dom_sf"/>
</dbReference>
<dbReference type="RefSeq" id="WP_302711818.1">
    <property type="nucleotide sequence ID" value="NZ_JAULRT010000035.1"/>
</dbReference>
<feature type="domain" description="Chitobiase/beta-hexosaminidases N-terminal" evidence="9">
    <location>
        <begin position="27"/>
        <end position="182"/>
    </location>
</feature>
<proteinExistence type="inferred from homology"/>
<dbReference type="InterPro" id="IPR004867">
    <property type="entry name" value="CHB_C_dom"/>
</dbReference>
<dbReference type="Gene3D" id="3.20.20.80">
    <property type="entry name" value="Glycosidases"/>
    <property type="match status" value="1"/>
</dbReference>
<dbReference type="EC" id="3.2.1.52" evidence="3"/>